<gene>
    <name evidence="2" type="ORF">KHM83_18645</name>
</gene>
<dbReference type="RefSeq" id="WP_213238548.1">
    <property type="nucleotide sequence ID" value="NZ_JAHBCL010000053.1"/>
</dbReference>
<dbReference type="PANTHER" id="PTHR42951:SF14">
    <property type="entry name" value="METALLO-BETA-LACTAMASE SUPERFAMILY PROTEIN"/>
    <property type="match status" value="1"/>
</dbReference>
<keyword evidence="3" id="KW-1185">Reference proteome</keyword>
<dbReference type="SUPFAM" id="SSF56281">
    <property type="entry name" value="Metallo-hydrolase/oxidoreductase"/>
    <property type="match status" value="1"/>
</dbReference>
<dbReference type="Gene3D" id="3.60.15.10">
    <property type="entry name" value="Ribonuclease Z/Hydroxyacylglutathione hydrolase-like"/>
    <property type="match status" value="1"/>
</dbReference>
<dbReference type="SMART" id="SM00849">
    <property type="entry name" value="Lactamase_B"/>
    <property type="match status" value="1"/>
</dbReference>
<organism evidence="2 3">
    <name type="scientific">Fusibacter paucivorans</name>
    <dbReference type="NCBI Taxonomy" id="76009"/>
    <lineage>
        <taxon>Bacteria</taxon>
        <taxon>Bacillati</taxon>
        <taxon>Bacillota</taxon>
        <taxon>Clostridia</taxon>
        <taxon>Eubacteriales</taxon>
        <taxon>Eubacteriales Family XII. Incertae Sedis</taxon>
        <taxon>Fusibacter</taxon>
    </lineage>
</organism>
<dbReference type="Pfam" id="PF00753">
    <property type="entry name" value="Lactamase_B"/>
    <property type="match status" value="1"/>
</dbReference>
<protein>
    <submittedName>
        <fullName evidence="2">MBL fold metallo-hydrolase</fullName>
    </submittedName>
</protein>
<accession>A0ABS5PWH5</accession>
<dbReference type="EMBL" id="JAHBCL010000053">
    <property type="protein sequence ID" value="MBS7528692.1"/>
    <property type="molecule type" value="Genomic_DNA"/>
</dbReference>
<dbReference type="InterPro" id="IPR001279">
    <property type="entry name" value="Metallo-B-lactamas"/>
</dbReference>
<dbReference type="Proteomes" id="UP000746471">
    <property type="component" value="Unassembled WGS sequence"/>
</dbReference>
<dbReference type="PANTHER" id="PTHR42951">
    <property type="entry name" value="METALLO-BETA-LACTAMASE DOMAIN-CONTAINING"/>
    <property type="match status" value="1"/>
</dbReference>
<reference evidence="2 3" key="1">
    <citation type="submission" date="2021-05" db="EMBL/GenBank/DDBJ databases">
        <title>Fusibacter ferrireducens sp. nov., an anaerobic, sulfur- and Fe-reducing bacterium isolated from the mangrove sediment.</title>
        <authorList>
            <person name="Qiu D."/>
        </authorList>
    </citation>
    <scope>NUCLEOTIDE SEQUENCE [LARGE SCALE GENOMIC DNA]</scope>
    <source>
        <strain evidence="2 3">DSM 12116</strain>
    </source>
</reference>
<dbReference type="CDD" id="cd07743">
    <property type="entry name" value="metallo-hydrolase-like_MBL-fold"/>
    <property type="match status" value="1"/>
</dbReference>
<dbReference type="InterPro" id="IPR050855">
    <property type="entry name" value="NDM-1-like"/>
</dbReference>
<name>A0ABS5PWH5_9FIRM</name>
<dbReference type="InterPro" id="IPR036866">
    <property type="entry name" value="RibonucZ/Hydroxyglut_hydro"/>
</dbReference>
<proteinExistence type="predicted"/>
<sequence length="295" mass="33438">MYELYQVGEKTYYIECPAKIGIYKTGENEVVLIDTGNDKEAAKKVLRVLDGEGWTLKAIYNTHSNADHIGGNQWIQKKTGCPIYATKVEQYFTENPELETAILYGGYAQKSLRNKFLMAKPSETLLLTPETLPEGLTMFSLPGHFFEMVGFKTSDDIYFLGDCVFGEHIINKYHFTFIYDVAGYLATLQHIMNLSGALFIPSHADAVKDIKPLAEKNIAKVKEIETFILQTCLMGLNFEEILKEVFDHYSLTLDLNQYVLVGSTIRSFLSYLVDGGMMTCHFDSNRLIWKTVPQA</sequence>
<feature type="domain" description="Metallo-beta-lactamase" evidence="1">
    <location>
        <begin position="17"/>
        <end position="203"/>
    </location>
</feature>
<comment type="caution">
    <text evidence="2">The sequence shown here is derived from an EMBL/GenBank/DDBJ whole genome shotgun (WGS) entry which is preliminary data.</text>
</comment>
<evidence type="ECO:0000259" key="1">
    <source>
        <dbReference type="SMART" id="SM00849"/>
    </source>
</evidence>
<evidence type="ECO:0000313" key="3">
    <source>
        <dbReference type="Proteomes" id="UP000746471"/>
    </source>
</evidence>
<evidence type="ECO:0000313" key="2">
    <source>
        <dbReference type="EMBL" id="MBS7528692.1"/>
    </source>
</evidence>